<dbReference type="EMBL" id="CAEKDK010000005">
    <property type="protein sequence ID" value="CAB4279972.1"/>
    <property type="molecule type" value="Genomic_DNA"/>
</dbReference>
<dbReference type="AlphaFoldDB" id="A0A6J5UVC3"/>
<organism evidence="1 2">
    <name type="scientific">Prunus armeniaca</name>
    <name type="common">Apricot</name>
    <name type="synonym">Armeniaca vulgaris</name>
    <dbReference type="NCBI Taxonomy" id="36596"/>
    <lineage>
        <taxon>Eukaryota</taxon>
        <taxon>Viridiplantae</taxon>
        <taxon>Streptophyta</taxon>
        <taxon>Embryophyta</taxon>
        <taxon>Tracheophyta</taxon>
        <taxon>Spermatophyta</taxon>
        <taxon>Magnoliopsida</taxon>
        <taxon>eudicotyledons</taxon>
        <taxon>Gunneridae</taxon>
        <taxon>Pentapetalae</taxon>
        <taxon>rosids</taxon>
        <taxon>fabids</taxon>
        <taxon>Rosales</taxon>
        <taxon>Rosaceae</taxon>
        <taxon>Amygdaloideae</taxon>
        <taxon>Amygdaleae</taxon>
        <taxon>Prunus</taxon>
    </lineage>
</organism>
<protein>
    <submittedName>
        <fullName evidence="1">Uncharacterized protein</fullName>
    </submittedName>
</protein>
<reference evidence="1 2" key="1">
    <citation type="submission" date="2020-05" db="EMBL/GenBank/DDBJ databases">
        <authorList>
            <person name="Campoy J."/>
            <person name="Schneeberger K."/>
            <person name="Spophaly S."/>
        </authorList>
    </citation>
    <scope>NUCLEOTIDE SEQUENCE [LARGE SCALE GENOMIC DNA]</scope>
    <source>
        <strain evidence="1">PruArmRojPasFocal</strain>
    </source>
</reference>
<dbReference type="Proteomes" id="UP000507222">
    <property type="component" value="Unassembled WGS sequence"/>
</dbReference>
<evidence type="ECO:0000313" key="2">
    <source>
        <dbReference type="Proteomes" id="UP000507222"/>
    </source>
</evidence>
<sequence length="80" mass="8204">MFGNWAKQASMSLGKGVIPLSQTCRSARSSRKGFYASGQEGKLKLGFGKVTVDTEGGATVAAAQSLLIGKGDLKEPGSLA</sequence>
<name>A0A6J5UVC3_PRUAR</name>
<accession>A0A6J5UVC3</accession>
<gene>
    <name evidence="1" type="ORF">CURHAP_LOCUS32656</name>
</gene>
<evidence type="ECO:0000313" key="1">
    <source>
        <dbReference type="EMBL" id="CAB4279972.1"/>
    </source>
</evidence>
<proteinExistence type="predicted"/>